<dbReference type="EC" id="1.1.1.281" evidence="2"/>
<name>A0ABM9DAT5_9BACT</name>
<dbReference type="InterPro" id="IPR001509">
    <property type="entry name" value="Epimerase_deHydtase"/>
</dbReference>
<dbReference type="Proteomes" id="UP001295463">
    <property type="component" value="Chromosome"/>
</dbReference>
<reference evidence="2 3" key="1">
    <citation type="submission" date="2022-03" db="EMBL/GenBank/DDBJ databases">
        <authorList>
            <person name="Koch H."/>
        </authorList>
    </citation>
    <scope>NUCLEOTIDE SEQUENCE [LARGE SCALE GENOMIC DNA]</scope>
    <source>
        <strain evidence="2 3">G1</strain>
    </source>
</reference>
<gene>
    <name evidence="2" type="ORF">GEAMG1_2508</name>
</gene>
<dbReference type="Gene3D" id="3.40.50.720">
    <property type="entry name" value="NAD(P)-binding Rossmann-like Domain"/>
    <property type="match status" value="1"/>
</dbReference>
<dbReference type="InterPro" id="IPR050177">
    <property type="entry name" value="Lipid_A_modif_metabolic_enz"/>
</dbReference>
<sequence length="315" mass="34503">MQKVIITGAAGFCARHLVSRLRRTESVFIYGTDIGKAKPDNMSLDSYCQVDITDPEQVKELIRQFRPDWIFHLAGLVGNANDADIYRVNVSGTINLLDAYCRFAPEASLLLVGSAAEYGSVTSDLLPVTEELVCKPVGAYGISKYAVTMAGLDLASRHNKKIVIARPFNIIGPGISSNLVLGAILNRIKLALTSQVAPVVKIGNVASARDFIAVEDVVDAYVRMIKGNFWGKIFNICSGQPYTIQSLIDKLVNISTRQIAFEIDPGLYRSTDPPIFYGSCEKARLAFNFNPNVSIESALASAWNYVIKEVENCEL</sequence>
<dbReference type="Pfam" id="PF01370">
    <property type="entry name" value="Epimerase"/>
    <property type="match status" value="1"/>
</dbReference>
<evidence type="ECO:0000259" key="1">
    <source>
        <dbReference type="Pfam" id="PF01370"/>
    </source>
</evidence>
<keyword evidence="3" id="KW-1185">Reference proteome</keyword>
<dbReference type="SUPFAM" id="SSF51735">
    <property type="entry name" value="NAD(P)-binding Rossmann-fold domains"/>
    <property type="match status" value="1"/>
</dbReference>
<dbReference type="GO" id="GO:0033705">
    <property type="term" value="F:GDP-4-dehydro-6-deoxy-D-mannose reductase activity"/>
    <property type="evidence" value="ECO:0007669"/>
    <property type="project" value="UniProtKB-EC"/>
</dbReference>
<dbReference type="PANTHER" id="PTHR43245:SF13">
    <property type="entry name" value="UDP-D-APIOSE_UDP-D-XYLOSE SYNTHASE 2"/>
    <property type="match status" value="1"/>
</dbReference>
<feature type="domain" description="NAD-dependent epimerase/dehydratase" evidence="1">
    <location>
        <begin position="4"/>
        <end position="237"/>
    </location>
</feature>
<dbReference type="PANTHER" id="PTHR43245">
    <property type="entry name" value="BIFUNCTIONAL POLYMYXIN RESISTANCE PROTEIN ARNA"/>
    <property type="match status" value="1"/>
</dbReference>
<dbReference type="Gene3D" id="3.90.25.10">
    <property type="entry name" value="UDP-galactose 4-epimerase, domain 1"/>
    <property type="match status" value="1"/>
</dbReference>
<evidence type="ECO:0000313" key="3">
    <source>
        <dbReference type="Proteomes" id="UP001295463"/>
    </source>
</evidence>
<proteinExistence type="predicted"/>
<keyword evidence="2" id="KW-0560">Oxidoreductase</keyword>
<accession>A0ABM9DAT5</accession>
<dbReference type="InterPro" id="IPR036291">
    <property type="entry name" value="NAD(P)-bd_dom_sf"/>
</dbReference>
<protein>
    <submittedName>
        <fullName evidence="2">GDP-6-deoxy-D-mannose reductase</fullName>
        <ecNumber evidence="2">1.1.1.281</ecNumber>
    </submittedName>
</protein>
<dbReference type="RefSeq" id="WP_305733100.1">
    <property type="nucleotide sequence ID" value="NZ_OW150024.1"/>
</dbReference>
<organism evidence="2 3">
    <name type="scientific">Trichlorobacter ammonificans</name>
    <dbReference type="NCBI Taxonomy" id="2916410"/>
    <lineage>
        <taxon>Bacteria</taxon>
        <taxon>Pseudomonadati</taxon>
        <taxon>Thermodesulfobacteriota</taxon>
        <taxon>Desulfuromonadia</taxon>
        <taxon>Geobacterales</taxon>
        <taxon>Geobacteraceae</taxon>
        <taxon>Trichlorobacter</taxon>
    </lineage>
</organism>
<evidence type="ECO:0000313" key="2">
    <source>
        <dbReference type="EMBL" id="CAH2032344.1"/>
    </source>
</evidence>
<dbReference type="EMBL" id="OW150024">
    <property type="protein sequence ID" value="CAH2032344.1"/>
    <property type="molecule type" value="Genomic_DNA"/>
</dbReference>